<dbReference type="VEuPathDB" id="MicrosporidiaDB:EHP00_1295"/>
<feature type="transmembrane region" description="Helical" evidence="1">
    <location>
        <begin position="66"/>
        <end position="85"/>
    </location>
</feature>
<keyword evidence="1" id="KW-0812">Transmembrane</keyword>
<proteinExistence type="predicted"/>
<dbReference type="OrthoDB" id="10469125at2759"/>
<feature type="transmembrane region" description="Helical" evidence="1">
    <location>
        <begin position="172"/>
        <end position="192"/>
    </location>
</feature>
<gene>
    <name evidence="2" type="ORF">EHP00_1295</name>
</gene>
<dbReference type="AlphaFoldDB" id="A0A1W0E6V2"/>
<evidence type="ECO:0000256" key="1">
    <source>
        <dbReference type="SAM" id="Phobius"/>
    </source>
</evidence>
<feature type="transmembrane region" description="Helical" evidence="1">
    <location>
        <begin position="149"/>
        <end position="166"/>
    </location>
</feature>
<keyword evidence="3" id="KW-1185">Reference proteome</keyword>
<sequence length="223" mass="25401">MQCVSNCEMTVSKFKSVLTVISSLLTTASLIERGYEPYFMSLILPMFVLEYMPGMLANSVLQKFEITPVCAMLNLIGLFLGMFLYSQRVFLRVIGDLPVAGKIFTFLGFVHCRENTEKLVTWLIVKELTGIFIRKQLMAKSFRIRKSEAMNSFLCIFALYAVRTYGMSEKLVVAAIFAVPLVKIVSGFFGSLRARMIKKEEVVVKQQPEEEEKTTRKTARKNQ</sequence>
<feature type="transmembrane region" description="Helical" evidence="1">
    <location>
        <begin position="38"/>
        <end position="60"/>
    </location>
</feature>
<organism evidence="2 3">
    <name type="scientific">Ecytonucleospora hepatopenaei</name>
    <dbReference type="NCBI Taxonomy" id="646526"/>
    <lineage>
        <taxon>Eukaryota</taxon>
        <taxon>Fungi</taxon>
        <taxon>Fungi incertae sedis</taxon>
        <taxon>Microsporidia</taxon>
        <taxon>Enterocytozoonidae</taxon>
        <taxon>Ecytonucleospora</taxon>
    </lineage>
</organism>
<evidence type="ECO:0000313" key="3">
    <source>
        <dbReference type="Proteomes" id="UP000192758"/>
    </source>
</evidence>
<evidence type="ECO:0000313" key="2">
    <source>
        <dbReference type="EMBL" id="OQS54946.1"/>
    </source>
</evidence>
<dbReference type="Proteomes" id="UP000192758">
    <property type="component" value="Unassembled WGS sequence"/>
</dbReference>
<accession>A0A1W0E6V2</accession>
<protein>
    <submittedName>
        <fullName evidence="2">Uncharacterized protein</fullName>
    </submittedName>
</protein>
<name>A0A1W0E6V2_9MICR</name>
<comment type="caution">
    <text evidence="2">The sequence shown here is derived from an EMBL/GenBank/DDBJ whole genome shotgun (WGS) entry which is preliminary data.</text>
</comment>
<keyword evidence="1" id="KW-1133">Transmembrane helix</keyword>
<reference evidence="2 3" key="1">
    <citation type="journal article" date="2017" name="Environ. Microbiol.">
        <title>Decay of the glycolytic pathway and adaptation to intranuclear parasitism within Enterocytozoonidae microsporidia.</title>
        <authorList>
            <person name="Wiredu Boakye D."/>
            <person name="Jaroenlak P."/>
            <person name="Prachumwat A."/>
            <person name="Williams T.A."/>
            <person name="Bateman K.S."/>
            <person name="Itsathitphaisarn O."/>
            <person name="Sritunyalucksana K."/>
            <person name="Paszkiewicz K.H."/>
            <person name="Moore K.A."/>
            <person name="Stentiford G.D."/>
            <person name="Williams B.A."/>
        </authorList>
    </citation>
    <scope>NUCLEOTIDE SEQUENCE [LARGE SCALE GENOMIC DNA]</scope>
    <source>
        <strain evidence="2 3">TH1</strain>
    </source>
</reference>
<dbReference type="EMBL" id="MNPJ01000015">
    <property type="protein sequence ID" value="OQS54946.1"/>
    <property type="molecule type" value="Genomic_DNA"/>
</dbReference>
<keyword evidence="1" id="KW-0472">Membrane</keyword>